<accession>A0AAV7M3L1</accession>
<proteinExistence type="predicted"/>
<feature type="region of interest" description="Disordered" evidence="1">
    <location>
        <begin position="1"/>
        <end position="70"/>
    </location>
</feature>
<feature type="compositionally biased region" description="Basic and acidic residues" evidence="1">
    <location>
        <begin position="51"/>
        <end position="61"/>
    </location>
</feature>
<dbReference type="AlphaFoldDB" id="A0AAV7M3L1"/>
<keyword evidence="3" id="KW-1185">Reference proteome</keyword>
<evidence type="ECO:0000256" key="1">
    <source>
        <dbReference type="SAM" id="MobiDB-lite"/>
    </source>
</evidence>
<sequence>MITQRTCIEGPKSRSKHSRARKAAADQRDYRLQAIPPAGQRKNRCRTSRAASREADQKGDSDFQNAALKPRGRGLKHRALIALPDIPREADQEGIGVPELCIEAQLY</sequence>
<gene>
    <name evidence="2" type="ORF">NDU88_003512</name>
</gene>
<name>A0AAV7M3L1_PLEWA</name>
<evidence type="ECO:0000313" key="2">
    <source>
        <dbReference type="EMBL" id="KAJ1098401.1"/>
    </source>
</evidence>
<dbReference type="EMBL" id="JANPWB010000014">
    <property type="protein sequence ID" value="KAJ1098401.1"/>
    <property type="molecule type" value="Genomic_DNA"/>
</dbReference>
<comment type="caution">
    <text evidence="2">The sequence shown here is derived from an EMBL/GenBank/DDBJ whole genome shotgun (WGS) entry which is preliminary data.</text>
</comment>
<feature type="compositionally biased region" description="Basic residues" evidence="1">
    <location>
        <begin position="13"/>
        <end position="22"/>
    </location>
</feature>
<organism evidence="2 3">
    <name type="scientific">Pleurodeles waltl</name>
    <name type="common">Iberian ribbed newt</name>
    <dbReference type="NCBI Taxonomy" id="8319"/>
    <lineage>
        <taxon>Eukaryota</taxon>
        <taxon>Metazoa</taxon>
        <taxon>Chordata</taxon>
        <taxon>Craniata</taxon>
        <taxon>Vertebrata</taxon>
        <taxon>Euteleostomi</taxon>
        <taxon>Amphibia</taxon>
        <taxon>Batrachia</taxon>
        <taxon>Caudata</taxon>
        <taxon>Salamandroidea</taxon>
        <taxon>Salamandridae</taxon>
        <taxon>Pleurodelinae</taxon>
        <taxon>Pleurodeles</taxon>
    </lineage>
</organism>
<reference evidence="2" key="1">
    <citation type="journal article" date="2022" name="bioRxiv">
        <title>Sequencing and chromosome-scale assembly of the giantPleurodeles waltlgenome.</title>
        <authorList>
            <person name="Brown T."/>
            <person name="Elewa A."/>
            <person name="Iarovenko S."/>
            <person name="Subramanian E."/>
            <person name="Araus A.J."/>
            <person name="Petzold A."/>
            <person name="Susuki M."/>
            <person name="Suzuki K.-i.T."/>
            <person name="Hayashi T."/>
            <person name="Toyoda A."/>
            <person name="Oliveira C."/>
            <person name="Osipova E."/>
            <person name="Leigh N.D."/>
            <person name="Simon A."/>
            <person name="Yun M.H."/>
        </authorList>
    </citation>
    <scope>NUCLEOTIDE SEQUENCE</scope>
    <source>
        <strain evidence="2">20211129_DDA</strain>
        <tissue evidence="2">Liver</tissue>
    </source>
</reference>
<dbReference type="Proteomes" id="UP001066276">
    <property type="component" value="Chromosome 10"/>
</dbReference>
<protein>
    <submittedName>
        <fullName evidence="2">Uncharacterized protein</fullName>
    </submittedName>
</protein>
<evidence type="ECO:0000313" key="3">
    <source>
        <dbReference type="Proteomes" id="UP001066276"/>
    </source>
</evidence>